<keyword evidence="4" id="KW-1185">Reference proteome</keyword>
<evidence type="ECO:0000313" key="4">
    <source>
        <dbReference type="Proteomes" id="UP001596002"/>
    </source>
</evidence>
<keyword evidence="1" id="KW-0472">Membrane</keyword>
<dbReference type="NCBIfam" id="TIGR02123">
    <property type="entry name" value="TRAP_fused"/>
    <property type="match status" value="1"/>
</dbReference>
<feature type="transmembrane region" description="Helical" evidence="1">
    <location>
        <begin position="580"/>
        <end position="603"/>
    </location>
</feature>
<dbReference type="RefSeq" id="WP_380024699.1">
    <property type="nucleotide sequence ID" value="NZ_JBHSHC010000031.1"/>
</dbReference>
<evidence type="ECO:0000256" key="1">
    <source>
        <dbReference type="SAM" id="Phobius"/>
    </source>
</evidence>
<keyword evidence="1" id="KW-1133">Transmembrane helix</keyword>
<feature type="transmembrane region" description="Helical" evidence="1">
    <location>
        <begin position="546"/>
        <end position="565"/>
    </location>
</feature>
<accession>A0ABV9PYV1</accession>
<organism evidence="3 4">
    <name type="scientific">Effusibacillus consociatus</name>
    <dbReference type="NCBI Taxonomy" id="1117041"/>
    <lineage>
        <taxon>Bacteria</taxon>
        <taxon>Bacillati</taxon>
        <taxon>Bacillota</taxon>
        <taxon>Bacilli</taxon>
        <taxon>Bacillales</taxon>
        <taxon>Alicyclobacillaceae</taxon>
        <taxon>Effusibacillus</taxon>
    </lineage>
</organism>
<evidence type="ECO:0000259" key="2">
    <source>
        <dbReference type="Pfam" id="PF06808"/>
    </source>
</evidence>
<protein>
    <submittedName>
        <fullName evidence="3">TRAP transporter permease</fullName>
    </submittedName>
</protein>
<feature type="transmembrane region" description="Helical" evidence="1">
    <location>
        <begin position="322"/>
        <end position="343"/>
    </location>
</feature>
<feature type="transmembrane region" description="Helical" evidence="1">
    <location>
        <begin position="490"/>
        <end position="510"/>
    </location>
</feature>
<dbReference type="InterPro" id="IPR010656">
    <property type="entry name" value="DctM"/>
</dbReference>
<feature type="transmembrane region" description="Helical" evidence="1">
    <location>
        <begin position="426"/>
        <end position="453"/>
    </location>
</feature>
<feature type="transmembrane region" description="Helical" evidence="1">
    <location>
        <begin position="285"/>
        <end position="310"/>
    </location>
</feature>
<comment type="caution">
    <text evidence="3">The sequence shown here is derived from an EMBL/GenBank/DDBJ whole genome shotgun (WGS) entry which is preliminary data.</text>
</comment>
<keyword evidence="1" id="KW-0812">Transmembrane</keyword>
<gene>
    <name evidence="3" type="ORF">ACFO8Q_05395</name>
</gene>
<dbReference type="EMBL" id="JBHSHC010000031">
    <property type="protein sequence ID" value="MFC4766803.1"/>
    <property type="molecule type" value="Genomic_DNA"/>
</dbReference>
<feature type="transmembrane region" description="Helical" evidence="1">
    <location>
        <begin position="516"/>
        <end position="539"/>
    </location>
</feature>
<feature type="transmembrane region" description="Helical" evidence="1">
    <location>
        <begin position="69"/>
        <end position="86"/>
    </location>
</feature>
<name>A0ABV9PYV1_9BACL</name>
<feature type="transmembrane region" description="Helical" evidence="1">
    <location>
        <begin position="364"/>
        <end position="383"/>
    </location>
</feature>
<feature type="transmembrane region" description="Helical" evidence="1">
    <location>
        <begin position="197"/>
        <end position="219"/>
    </location>
</feature>
<dbReference type="Pfam" id="PF06808">
    <property type="entry name" value="DctM"/>
    <property type="match status" value="1"/>
</dbReference>
<feature type="domain" description="TRAP C4-dicarboxylate transport system permease DctM subunit" evidence="2">
    <location>
        <begin position="139"/>
        <end position="572"/>
    </location>
</feature>
<dbReference type="PANTHER" id="PTHR43849:SF2">
    <property type="entry name" value="BLL3936 PROTEIN"/>
    <property type="match status" value="1"/>
</dbReference>
<feature type="transmembrane region" description="Helical" evidence="1">
    <location>
        <begin position="151"/>
        <end position="172"/>
    </location>
</feature>
<dbReference type="Proteomes" id="UP001596002">
    <property type="component" value="Unassembled WGS sequence"/>
</dbReference>
<evidence type="ECO:0000313" key="3">
    <source>
        <dbReference type="EMBL" id="MFC4766803.1"/>
    </source>
</evidence>
<feature type="transmembrane region" description="Helical" evidence="1">
    <location>
        <begin position="98"/>
        <end position="116"/>
    </location>
</feature>
<feature type="transmembrane region" description="Helical" evidence="1">
    <location>
        <begin position="615"/>
        <end position="642"/>
    </location>
</feature>
<dbReference type="InterPro" id="IPR011853">
    <property type="entry name" value="TRAP_DctM-Dct_fused"/>
</dbReference>
<feature type="transmembrane region" description="Helical" evidence="1">
    <location>
        <begin position="465"/>
        <end position="483"/>
    </location>
</feature>
<feature type="transmembrane region" description="Helical" evidence="1">
    <location>
        <begin position="122"/>
        <end position="144"/>
    </location>
</feature>
<proteinExistence type="predicted"/>
<feature type="transmembrane region" description="Helical" evidence="1">
    <location>
        <begin position="35"/>
        <end position="57"/>
    </location>
</feature>
<sequence>MQETKKELQTTTEHDSVDIDKLLEKVDHESRFRKYVGPMAVVITVIAIAMSVFQLYTAGFGLLESMKQRSAHLFFLTVLVFLLYPSSRKTSKRKLPTLLDFFFVVLGAIPPLYLFFRIDQINLGGGLLDDIDYIVGGIGIVVLFEAARRVLGAGLTTIAFAFLLYSLFGHYIPGTFGHREFSLERIIEHMYFTPEGIFGIPLGVSSTYIFLFILFGAVLSGTKMTQFINDFALSLAGRTPGGPAKVAVIASGFMGMITGSSVANAASIGSFTIPLMKKYGYRPHFAGAVEAVASTGGQIMPPIMGAAAFIMAEFLSIPYSRVMMAAIIPAFFYYLACWVIIHLEAKKNGLKGLSEAEVPNLKNVVNESGHLIIPVVILVWLLVSGVTPLYAAVWGIVSAVVISFFRKHTAIGFKGLLQALEAGARGALAVGIACAIVGIVIGSISLSSLGLIVGNSIIELGGSSLFLTMFLTMITCLVMGMGVPTTPMYIIVATVAAPILTSNFHVLPIAAHMFVFYYGALAEITPPVALAAFTAAGIARAKPFNVAVTACRLALAGFVIPYFYVYSPVLLLEGNNYVEIAWATLTATLGIISLSIAVQNWMYHKTNIIQRVAMVAAAVLLIIPGLKTDIAGLVLFGLVLVWQKMSAKSQHNTIEAGKLPI</sequence>
<reference evidence="4" key="1">
    <citation type="journal article" date="2019" name="Int. J. Syst. Evol. Microbiol.">
        <title>The Global Catalogue of Microorganisms (GCM) 10K type strain sequencing project: providing services to taxonomists for standard genome sequencing and annotation.</title>
        <authorList>
            <consortium name="The Broad Institute Genomics Platform"/>
            <consortium name="The Broad Institute Genome Sequencing Center for Infectious Disease"/>
            <person name="Wu L."/>
            <person name="Ma J."/>
        </authorList>
    </citation>
    <scope>NUCLEOTIDE SEQUENCE [LARGE SCALE GENOMIC DNA]</scope>
    <source>
        <strain evidence="4">WYCCWR 12678</strain>
    </source>
</reference>
<dbReference type="PANTHER" id="PTHR43849">
    <property type="entry name" value="BLL3936 PROTEIN"/>
    <property type="match status" value="1"/>
</dbReference>